<sequence>MLQRLWYNVWNKMTVKAFGVRRFKLQYDNEEWSFIPKAGKALPFWLTYGTPEMVRQSMKTVLAMQKAKIVSLRFKENKKLETVWEERKPEAIKCTMTYVDESKTSLSIKISDIVPRSFEESWSRKFVSFLEEYSREYDAEFKISQSKLDLLDVYPGLAADITLHSMAKELVVVNIEGETFFVSEFVENITEKGLMVDETKIIFRF</sequence>
<name>A0AAC9JF23_9ALTE</name>
<evidence type="ECO:0000313" key="1">
    <source>
        <dbReference type="EMBL" id="APD92166.1"/>
    </source>
</evidence>
<gene>
    <name evidence="1" type="ORF">BM524_19800</name>
</gene>
<protein>
    <submittedName>
        <fullName evidence="1">Uncharacterized protein</fullName>
    </submittedName>
</protein>
<dbReference type="Proteomes" id="UP000182101">
    <property type="component" value="Plasmid pAMCP48-600"/>
</dbReference>
<reference evidence="1 2" key="1">
    <citation type="submission" date="2016-11" db="EMBL/GenBank/DDBJ databases">
        <title>Networking in microbes: conjugative elements and plasmids in the genus Alteromonas.</title>
        <authorList>
            <person name="Lopez-Perez M."/>
            <person name="Ramon-Marco N."/>
            <person name="Rodriguez-Valera F."/>
        </authorList>
    </citation>
    <scope>NUCLEOTIDE SEQUENCE [LARGE SCALE GENOMIC DNA]</scope>
    <source>
        <strain evidence="1 2">CP48</strain>
        <plasmid evidence="2">pamcp48-600</plasmid>
    </source>
</reference>
<evidence type="ECO:0000313" key="2">
    <source>
        <dbReference type="Proteomes" id="UP000182101"/>
    </source>
</evidence>
<proteinExistence type="predicted"/>
<accession>A0AAC9JF23</accession>
<dbReference type="EMBL" id="CP018025">
    <property type="protein sequence ID" value="APD92166.1"/>
    <property type="molecule type" value="Genomic_DNA"/>
</dbReference>
<geneLocation type="plasmid" evidence="2">
    <name>pamcp48-600</name>
</geneLocation>
<keyword evidence="1" id="KW-0614">Plasmid</keyword>
<dbReference type="AlphaFoldDB" id="A0AAC9JF23"/>
<organism evidence="1 2">
    <name type="scientific">Alteromonas mediterranea</name>
    <dbReference type="NCBI Taxonomy" id="314275"/>
    <lineage>
        <taxon>Bacteria</taxon>
        <taxon>Pseudomonadati</taxon>
        <taxon>Pseudomonadota</taxon>
        <taxon>Gammaproteobacteria</taxon>
        <taxon>Alteromonadales</taxon>
        <taxon>Alteromonadaceae</taxon>
        <taxon>Alteromonas/Salinimonas group</taxon>
        <taxon>Alteromonas</taxon>
    </lineage>
</organism>